<feature type="region of interest" description="Disordered" evidence="1">
    <location>
        <begin position="1"/>
        <end position="193"/>
    </location>
</feature>
<dbReference type="EMBL" id="KZ559214">
    <property type="protein sequence ID" value="PLB33304.1"/>
    <property type="molecule type" value="Genomic_DNA"/>
</dbReference>
<gene>
    <name evidence="2" type="ORF">BDW47DRAFT_96844</name>
</gene>
<name>A0A2I2EY68_ASPCN</name>
<dbReference type="GeneID" id="36527490"/>
<dbReference type="RefSeq" id="XP_024667316.1">
    <property type="nucleotide sequence ID" value="XM_024820330.1"/>
</dbReference>
<reference evidence="2 3" key="1">
    <citation type="submission" date="2017-12" db="EMBL/GenBank/DDBJ databases">
        <authorList>
            <consortium name="DOE Joint Genome Institute"/>
            <person name="Haridas S."/>
            <person name="Kjaerbolling I."/>
            <person name="Vesth T.C."/>
            <person name="Frisvad J.C."/>
            <person name="Nybo J.L."/>
            <person name="Theobald S."/>
            <person name="Kuo A."/>
            <person name="Bowyer P."/>
            <person name="Matsuda Y."/>
            <person name="Mondo S."/>
            <person name="Lyhne E.K."/>
            <person name="Kogle M.E."/>
            <person name="Clum A."/>
            <person name="Lipzen A."/>
            <person name="Salamov A."/>
            <person name="Ngan C.Y."/>
            <person name="Daum C."/>
            <person name="Chiniquy J."/>
            <person name="Barry K."/>
            <person name="LaButti K."/>
            <person name="Simmons B.A."/>
            <person name="Magnuson J.K."/>
            <person name="Mortensen U.H."/>
            <person name="Larsen T.O."/>
            <person name="Grigoriev I.V."/>
            <person name="Baker S.E."/>
            <person name="Andersen M.R."/>
            <person name="Nordberg H.P."/>
            <person name="Cantor M.N."/>
            <person name="Hua S.X."/>
        </authorList>
    </citation>
    <scope>NUCLEOTIDE SEQUENCE [LARGE SCALE GENOMIC DNA]</scope>
    <source>
        <strain evidence="2 3">CBS 102.13</strain>
    </source>
</reference>
<evidence type="ECO:0000313" key="3">
    <source>
        <dbReference type="Proteomes" id="UP000234585"/>
    </source>
</evidence>
<feature type="compositionally biased region" description="Acidic residues" evidence="1">
    <location>
        <begin position="112"/>
        <end position="151"/>
    </location>
</feature>
<protein>
    <submittedName>
        <fullName evidence="2">Uncharacterized protein</fullName>
    </submittedName>
</protein>
<dbReference type="AlphaFoldDB" id="A0A2I2EY68"/>
<feature type="compositionally biased region" description="Basic and acidic residues" evidence="1">
    <location>
        <begin position="36"/>
        <end position="57"/>
    </location>
</feature>
<dbReference type="Proteomes" id="UP000234585">
    <property type="component" value="Unassembled WGS sequence"/>
</dbReference>
<feature type="compositionally biased region" description="Basic residues" evidence="1">
    <location>
        <begin position="15"/>
        <end position="25"/>
    </location>
</feature>
<organism evidence="2 3">
    <name type="scientific">Aspergillus candidus</name>
    <dbReference type="NCBI Taxonomy" id="41067"/>
    <lineage>
        <taxon>Eukaryota</taxon>
        <taxon>Fungi</taxon>
        <taxon>Dikarya</taxon>
        <taxon>Ascomycota</taxon>
        <taxon>Pezizomycotina</taxon>
        <taxon>Eurotiomycetes</taxon>
        <taxon>Eurotiomycetidae</taxon>
        <taxon>Eurotiales</taxon>
        <taxon>Aspergillaceae</taxon>
        <taxon>Aspergillus</taxon>
        <taxon>Aspergillus subgen. Circumdati</taxon>
    </lineage>
</organism>
<sequence>MPTSPPRRTFEKSRTVRRRYQRSNKRLQFSASQIARIEREEERERKAQTLREKEKRRVANRKKKVEKEAKAREERRRMGIPDPHAATVPSSQPLLFNFLKKGDSASVTPEAETPDEETDPGETTEVVGDDEFSAFEEEGGEEEEFGDVDVLFEDHVQGDTLEAGSAGADGPTEHEGDRESPSAEAKEEDEFSDCSVFYDEDILKRVENVTPAVGMMQQEQQKQPPPPQQPGRLPISLPGGESFCDDTAILLEEFSYEFDTDEEFERELAQLDAV</sequence>
<dbReference type="OrthoDB" id="4227165at2759"/>
<keyword evidence="3" id="KW-1185">Reference proteome</keyword>
<feature type="region of interest" description="Disordered" evidence="1">
    <location>
        <begin position="209"/>
        <end position="240"/>
    </location>
</feature>
<accession>A0A2I2EY68</accession>
<evidence type="ECO:0000313" key="2">
    <source>
        <dbReference type="EMBL" id="PLB33304.1"/>
    </source>
</evidence>
<evidence type="ECO:0000256" key="1">
    <source>
        <dbReference type="SAM" id="MobiDB-lite"/>
    </source>
</evidence>
<feature type="compositionally biased region" description="Basic and acidic residues" evidence="1">
    <location>
        <begin position="171"/>
        <end position="185"/>
    </location>
</feature>
<feature type="compositionally biased region" description="Basic and acidic residues" evidence="1">
    <location>
        <begin position="65"/>
        <end position="79"/>
    </location>
</feature>
<proteinExistence type="predicted"/>